<dbReference type="NCBIfam" id="TIGR00199">
    <property type="entry name" value="PncC_domain"/>
    <property type="match status" value="1"/>
</dbReference>
<accession>A0A5R9GNR6</accession>
<dbReference type="AlphaFoldDB" id="A0A5R9GNR6"/>
<keyword evidence="3" id="KW-1185">Reference proteome</keyword>
<dbReference type="Pfam" id="PF02464">
    <property type="entry name" value="CinA"/>
    <property type="match status" value="1"/>
</dbReference>
<comment type="caution">
    <text evidence="2">The sequence shown here is derived from an EMBL/GenBank/DDBJ whole genome shotgun (WGS) entry which is preliminary data.</text>
</comment>
<dbReference type="SUPFAM" id="SSF142433">
    <property type="entry name" value="CinA-like"/>
    <property type="match status" value="1"/>
</dbReference>
<dbReference type="RefSeq" id="WP_138238882.1">
    <property type="nucleotide sequence ID" value="NZ_VBRY01000004.1"/>
</dbReference>
<dbReference type="Proteomes" id="UP000306585">
    <property type="component" value="Unassembled WGS sequence"/>
</dbReference>
<dbReference type="InterPro" id="IPR008136">
    <property type="entry name" value="CinA_C"/>
</dbReference>
<dbReference type="EMBL" id="VBRY01000004">
    <property type="protein sequence ID" value="TLS67986.1"/>
    <property type="molecule type" value="Genomic_DNA"/>
</dbReference>
<dbReference type="Gene3D" id="3.90.950.20">
    <property type="entry name" value="CinA-like"/>
    <property type="match status" value="1"/>
</dbReference>
<reference evidence="2 3" key="1">
    <citation type="journal article" date="2019" name="Appl. Environ. Microbiol.">
        <title>Environmental Evidence and Genomic Insight of Iron-oxidizing Bacteria Preference Towards More Corrosion Resistant Stainless Steel at Higher Salinities.</title>
        <authorList>
            <person name="Garrison C.E."/>
            <person name="Price K.A."/>
            <person name="Field E.K."/>
        </authorList>
    </citation>
    <scope>NUCLEOTIDE SEQUENCE [LARGE SCALE GENOMIC DNA]</scope>
    <source>
        <strain evidence="2 3">P3</strain>
    </source>
</reference>
<proteinExistence type="predicted"/>
<evidence type="ECO:0000259" key="1">
    <source>
        <dbReference type="Pfam" id="PF02464"/>
    </source>
</evidence>
<dbReference type="InterPro" id="IPR036653">
    <property type="entry name" value="CinA-like_C"/>
</dbReference>
<evidence type="ECO:0000313" key="3">
    <source>
        <dbReference type="Proteomes" id="UP000306585"/>
    </source>
</evidence>
<protein>
    <submittedName>
        <fullName evidence="2">CinA family protein</fullName>
    </submittedName>
</protein>
<feature type="domain" description="CinA C-terminal" evidence="1">
    <location>
        <begin position="164"/>
        <end position="312"/>
    </location>
</feature>
<sequence>MKCSLVLSEQGMFSLASAGVTTGWLRAWLMAAGAASVHVEWLHHDDWRHDLADWQLFVGQSDELEYIHRILSQDHVISSFKLDNPDRQGCCFRRGEHTAVLIPVGDVVFQRHHYLTCFNRGDVMRPLYVCSGEAQRLPLEAGLSASLEPPADTSVLLNDTGLMIEEQVIALLRRRGLGLRSVESCTAGALVARLCRVPGASAVIDRSWVTYSNQAKHELVAVPEACIASHGAVSKAVVCAMAEGAIAEGVVSVAVSGVAGPAGGTPDKPVGTVWIAVAQPGQPTISRRLQLSGSRHDIQACSVVAVLQLLIAQLEAGAM</sequence>
<organism evidence="2 3">
    <name type="scientific">Mariprofundus erugo</name>
    <dbReference type="NCBI Taxonomy" id="2528639"/>
    <lineage>
        <taxon>Bacteria</taxon>
        <taxon>Pseudomonadati</taxon>
        <taxon>Pseudomonadota</taxon>
        <taxon>Candidatius Mariprofundia</taxon>
        <taxon>Mariprofundales</taxon>
        <taxon>Mariprofundaceae</taxon>
        <taxon>Mariprofundus</taxon>
    </lineage>
</organism>
<gene>
    <name evidence="2" type="ORF">FEF65_05960</name>
</gene>
<evidence type="ECO:0000313" key="2">
    <source>
        <dbReference type="EMBL" id="TLS67986.1"/>
    </source>
</evidence>
<name>A0A5R9GNR6_9PROT</name>